<evidence type="ECO:0000313" key="2">
    <source>
        <dbReference type="Proteomes" id="UP000254621"/>
    </source>
</evidence>
<organism evidence="1 2">
    <name type="scientific">Weissella viridescens</name>
    <name type="common">Lactobacillus viridescens</name>
    <dbReference type="NCBI Taxonomy" id="1629"/>
    <lineage>
        <taxon>Bacteria</taxon>
        <taxon>Bacillati</taxon>
        <taxon>Bacillota</taxon>
        <taxon>Bacilli</taxon>
        <taxon>Lactobacillales</taxon>
        <taxon>Lactobacillaceae</taxon>
        <taxon>Weissella</taxon>
    </lineage>
</organism>
<gene>
    <name evidence="1" type="ORF">NCTC13645_02583</name>
</gene>
<name>A0A380P9A1_WEIVI</name>
<accession>A0A380P9A1</accession>
<reference evidence="1 2" key="1">
    <citation type="submission" date="2018-06" db="EMBL/GenBank/DDBJ databases">
        <authorList>
            <consortium name="Pathogen Informatics"/>
            <person name="Doyle S."/>
        </authorList>
    </citation>
    <scope>NUCLEOTIDE SEQUENCE [LARGE SCALE GENOMIC DNA]</scope>
    <source>
        <strain evidence="1 2">NCTC13645</strain>
    </source>
</reference>
<sequence>MNILTSEMVSRVTLDTSHAQGALRDLQRESTATTREWKSMSSQLSAAGDQAGAASARMNGLGNTIANQKQKLRFCNKGCKALIGKPRLELLYITICKRS</sequence>
<dbReference type="EMBL" id="UHIV01000007">
    <property type="protein sequence ID" value="SUP61427.1"/>
    <property type="molecule type" value="Genomic_DNA"/>
</dbReference>
<dbReference type="Proteomes" id="UP000254621">
    <property type="component" value="Unassembled WGS sequence"/>
</dbReference>
<protein>
    <submittedName>
        <fullName evidence="1">Uncharacterized protein</fullName>
    </submittedName>
</protein>
<proteinExistence type="predicted"/>
<dbReference type="AlphaFoldDB" id="A0A380P9A1"/>
<evidence type="ECO:0000313" key="1">
    <source>
        <dbReference type="EMBL" id="SUP61427.1"/>
    </source>
</evidence>